<organism evidence="2 3">
    <name type="scientific">Gossypium australe</name>
    <dbReference type="NCBI Taxonomy" id="47621"/>
    <lineage>
        <taxon>Eukaryota</taxon>
        <taxon>Viridiplantae</taxon>
        <taxon>Streptophyta</taxon>
        <taxon>Embryophyta</taxon>
        <taxon>Tracheophyta</taxon>
        <taxon>Spermatophyta</taxon>
        <taxon>Magnoliopsida</taxon>
        <taxon>eudicotyledons</taxon>
        <taxon>Gunneridae</taxon>
        <taxon>Pentapetalae</taxon>
        <taxon>rosids</taxon>
        <taxon>malvids</taxon>
        <taxon>Malvales</taxon>
        <taxon>Malvaceae</taxon>
        <taxon>Malvoideae</taxon>
        <taxon>Gossypium</taxon>
    </lineage>
</organism>
<accession>A0A5B6VGI4</accession>
<feature type="compositionally biased region" description="Basic and acidic residues" evidence="1">
    <location>
        <begin position="199"/>
        <end position="214"/>
    </location>
</feature>
<comment type="caution">
    <text evidence="2">The sequence shown here is derived from an EMBL/GenBank/DDBJ whole genome shotgun (WGS) entry which is preliminary data.</text>
</comment>
<evidence type="ECO:0000313" key="3">
    <source>
        <dbReference type="Proteomes" id="UP000325315"/>
    </source>
</evidence>
<dbReference type="EMBL" id="SMMG02000007">
    <property type="protein sequence ID" value="KAA3468181.1"/>
    <property type="molecule type" value="Genomic_DNA"/>
</dbReference>
<evidence type="ECO:0000313" key="2">
    <source>
        <dbReference type="EMBL" id="KAA3468181.1"/>
    </source>
</evidence>
<feature type="compositionally biased region" description="Acidic residues" evidence="1">
    <location>
        <begin position="139"/>
        <end position="151"/>
    </location>
</feature>
<dbReference type="InterPro" id="IPR019734">
    <property type="entry name" value="TPR_rpt"/>
</dbReference>
<feature type="compositionally biased region" description="Acidic residues" evidence="1">
    <location>
        <begin position="292"/>
        <end position="305"/>
    </location>
</feature>
<feature type="region of interest" description="Disordered" evidence="1">
    <location>
        <begin position="134"/>
        <end position="168"/>
    </location>
</feature>
<dbReference type="PANTHER" id="PTHR47541">
    <property type="entry name" value="TETRATRICOPEPTIDE REPEAT (TPR)-LIKE SUPERFAMILY PROTEIN"/>
    <property type="match status" value="1"/>
</dbReference>
<dbReference type="PANTHER" id="PTHR47541:SF1">
    <property type="entry name" value="TETRATRICOPEPTIDE REPEAT (TPR)-LIKE SUPERFAMILY PROTEIN"/>
    <property type="match status" value="1"/>
</dbReference>
<dbReference type="OrthoDB" id="2942533at2759"/>
<evidence type="ECO:0000256" key="1">
    <source>
        <dbReference type="SAM" id="MobiDB-lite"/>
    </source>
</evidence>
<dbReference type="Gene3D" id="1.25.40.10">
    <property type="entry name" value="Tetratricopeptide repeat domain"/>
    <property type="match status" value="1"/>
</dbReference>
<gene>
    <name evidence="2" type="ORF">EPI10_003130</name>
</gene>
<name>A0A5B6VGI4_9ROSI</name>
<feature type="compositionally biased region" description="Basic and acidic residues" evidence="1">
    <location>
        <begin position="152"/>
        <end position="168"/>
    </location>
</feature>
<dbReference type="AlphaFoldDB" id="A0A5B6VGI4"/>
<dbReference type="Pfam" id="PF12895">
    <property type="entry name" value="ANAPC3"/>
    <property type="match status" value="1"/>
</dbReference>
<keyword evidence="3" id="KW-1185">Reference proteome</keyword>
<sequence length="323" mass="36455">MATASFNKIERAHQMYREGRYNEALGYYTVALAVAKTKPQKIALHSNRAACYLKLHHFKKAAEECTSVLELDHKHTGALMLRAQTLVTLKEYNSALFDVNQLIELDPSSEVYHNLQARLRTQVSLAPISGKALAPIPESEAELEEEEEEHEQPDTSEKEVRQDDKREDLVVPAIGKDLNAAELNEYPIKEKIIPSEKSEVKEYAEQETDCKNMPERNPGVTALQKPNDRDSKGYQAIPKPKEYSGQKNVPQRVGVAAPLGEGIKDSKGWQAIPKPKGHSALDYARWDRVENDSSEDDDDDDDAEDSQPQYRFRVRTVGIRSVK</sequence>
<dbReference type="SUPFAM" id="SSF48452">
    <property type="entry name" value="TPR-like"/>
    <property type="match status" value="1"/>
</dbReference>
<dbReference type="Proteomes" id="UP000325315">
    <property type="component" value="Unassembled WGS sequence"/>
</dbReference>
<feature type="region of interest" description="Disordered" evidence="1">
    <location>
        <begin position="199"/>
        <end position="323"/>
    </location>
</feature>
<reference evidence="2" key="1">
    <citation type="submission" date="2019-08" db="EMBL/GenBank/DDBJ databases">
        <authorList>
            <person name="Liu F."/>
        </authorList>
    </citation>
    <scope>NUCLEOTIDE SEQUENCE [LARGE SCALE GENOMIC DNA]</scope>
    <source>
        <strain evidence="2">PA1801</strain>
        <tissue evidence="2">Leaf</tissue>
    </source>
</reference>
<proteinExistence type="predicted"/>
<dbReference type="SMART" id="SM00028">
    <property type="entry name" value="TPR"/>
    <property type="match status" value="2"/>
</dbReference>
<dbReference type="InterPro" id="IPR011990">
    <property type="entry name" value="TPR-like_helical_dom_sf"/>
</dbReference>
<protein>
    <submittedName>
        <fullName evidence="2">Sperm-associated antigen 1-like</fullName>
    </submittedName>
</protein>